<comment type="caution">
    <text evidence="1">The sequence shown here is derived from an EMBL/GenBank/DDBJ whole genome shotgun (WGS) entry which is preliminary data.</text>
</comment>
<dbReference type="RefSeq" id="WP_065115708.1">
    <property type="nucleotide sequence ID" value="NZ_CAICSX020000001.1"/>
</dbReference>
<dbReference type="Proteomes" id="UP000528185">
    <property type="component" value="Unassembled WGS sequence"/>
</dbReference>
<evidence type="ECO:0000313" key="1">
    <source>
        <dbReference type="EMBL" id="CAD0211233.1"/>
    </source>
</evidence>
<dbReference type="EMBL" id="CAICSX020000001">
    <property type="protein sequence ID" value="CAD0211233.1"/>
    <property type="molecule type" value="Genomic_DNA"/>
</dbReference>
<sequence length="65" mass="6884">MTEEARTIARRSRASERAITAALTAMKSAGLPVDKVCVNGGQVEIHVNTVEGATEAENDGGLKDW</sequence>
<protein>
    <submittedName>
        <fullName evidence="1">Uncharacterized protein</fullName>
    </submittedName>
</protein>
<evidence type="ECO:0000313" key="2">
    <source>
        <dbReference type="Proteomes" id="UP000528185"/>
    </source>
</evidence>
<dbReference type="KEGG" id="aro:B0909_05370"/>
<name>A0AAN2A1L6_RHIRH</name>
<proteinExistence type="predicted"/>
<organism evidence="1 2">
    <name type="scientific">Rhizobium rhizogenes</name>
    <name type="common">Agrobacterium rhizogenes</name>
    <dbReference type="NCBI Taxonomy" id="359"/>
    <lineage>
        <taxon>Bacteria</taxon>
        <taxon>Pseudomonadati</taxon>
        <taxon>Pseudomonadota</taxon>
        <taxon>Alphaproteobacteria</taxon>
        <taxon>Hyphomicrobiales</taxon>
        <taxon>Rhizobiaceae</taxon>
        <taxon>Rhizobium/Agrobacterium group</taxon>
        <taxon>Rhizobium</taxon>
    </lineage>
</organism>
<dbReference type="AlphaFoldDB" id="A0AAN2A1L6"/>
<gene>
    <name evidence="1" type="ORF">AGRHK599_LOCUS1259</name>
</gene>
<accession>A0AAN2A1L6</accession>
<reference evidence="1 2" key="1">
    <citation type="submission" date="2020-06" db="EMBL/GenBank/DDBJ databases">
        <authorList>
            <person name="De Coninck B."/>
            <person name="Ibrahim H."/>
        </authorList>
    </citation>
    <scope>NUCLEOTIDE SEQUENCE [LARGE SCALE GENOMIC DNA]</scope>
    <source>
        <strain evidence="1">Ag_rhizogenes_K599</strain>
    </source>
</reference>